<dbReference type="InterPro" id="IPR010838">
    <property type="entry name" value="DUF1444"/>
</dbReference>
<proteinExistence type="predicted"/>
<dbReference type="Pfam" id="PF07285">
    <property type="entry name" value="DUF1444"/>
    <property type="match status" value="1"/>
</dbReference>
<keyword evidence="2" id="KW-1185">Reference proteome</keyword>
<comment type="caution">
    <text evidence="1">The sequence shown here is derived from an EMBL/GenBank/DDBJ whole genome shotgun (WGS) entry which is preliminary data.</text>
</comment>
<reference evidence="1" key="1">
    <citation type="submission" date="2020-12" db="EMBL/GenBank/DDBJ databases">
        <title>M. sibirica DSM 26468T genome.</title>
        <authorList>
            <person name="Thieme N."/>
            <person name="Rettenmaier R."/>
            <person name="Zverlov V."/>
            <person name="Liebl W."/>
        </authorList>
    </citation>
    <scope>NUCLEOTIDE SEQUENCE</scope>
    <source>
        <strain evidence="1">DSM 26468</strain>
    </source>
</reference>
<name>A0A8J7KWY7_9FIRM</name>
<protein>
    <submittedName>
        <fullName evidence="1">DUF1444 family protein</fullName>
    </submittedName>
</protein>
<evidence type="ECO:0000313" key="1">
    <source>
        <dbReference type="EMBL" id="MBH1941097.1"/>
    </source>
</evidence>
<dbReference type="AlphaFoldDB" id="A0A8J7KWY7"/>
<evidence type="ECO:0000313" key="2">
    <source>
        <dbReference type="Proteomes" id="UP000623269"/>
    </source>
</evidence>
<gene>
    <name evidence="1" type="ORF">I5677_09360</name>
</gene>
<accession>A0A8J7KWY7</accession>
<dbReference type="RefSeq" id="WP_197661317.1">
    <property type="nucleotide sequence ID" value="NZ_JAEAGR010000008.1"/>
</dbReference>
<sequence length="250" mass="29500">MINFEEFKVKMLNEFRKEYVNAFLKKDSLVIEEGTIEATVSMQDAYEEYKLAKDFKFICDIFKKTLKEEFGKRRFKIDYTRVFPIIRSKDFGVRESTNFLRDELFLDLNILYAMDMGETFRFVLTDDKYDYTKLKESAYKNLEMVSTGLVKLDKDLDIYSVAFLTDYSSSFILLNNMQQQIQRKVGSNHLLAIPSSTSLLVARNSYKYIDLLKTLIGVDPDPHKVSNQIYRFKDGQYEYADKKQIFTIIK</sequence>
<dbReference type="Proteomes" id="UP000623269">
    <property type="component" value="Unassembled WGS sequence"/>
</dbReference>
<dbReference type="EMBL" id="JAEAGR010000008">
    <property type="protein sequence ID" value="MBH1941097.1"/>
    <property type="molecule type" value="Genomic_DNA"/>
</dbReference>
<organism evidence="1 2">
    <name type="scientific">Mobilitalea sibirica</name>
    <dbReference type="NCBI Taxonomy" id="1462919"/>
    <lineage>
        <taxon>Bacteria</taxon>
        <taxon>Bacillati</taxon>
        <taxon>Bacillota</taxon>
        <taxon>Clostridia</taxon>
        <taxon>Lachnospirales</taxon>
        <taxon>Lachnospiraceae</taxon>
        <taxon>Mobilitalea</taxon>
    </lineage>
</organism>